<dbReference type="InterPro" id="IPR012870">
    <property type="entry name" value="DUF1666"/>
</dbReference>
<evidence type="ECO:0000313" key="3">
    <source>
        <dbReference type="Proteomes" id="UP001058974"/>
    </source>
</evidence>
<dbReference type="Proteomes" id="UP001058974">
    <property type="component" value="Chromosome 4"/>
</dbReference>
<evidence type="ECO:0000256" key="1">
    <source>
        <dbReference type="SAM" id="Phobius"/>
    </source>
</evidence>
<dbReference type="Pfam" id="PF07891">
    <property type="entry name" value="DUF1666"/>
    <property type="match status" value="1"/>
</dbReference>
<dbReference type="Gramene" id="PSAT_LOCUS16469_t1">
    <property type="protein sequence ID" value="CAL5196888.1"/>
    <property type="gene ID" value="PSAT_LOCUS16469"/>
</dbReference>
<evidence type="ECO:0000313" key="2">
    <source>
        <dbReference type="EMBL" id="KAI5420035.1"/>
    </source>
</evidence>
<dbReference type="AlphaFoldDB" id="A0A9D5AVE6"/>
<proteinExistence type="predicted"/>
<protein>
    <submittedName>
        <fullName evidence="2">Uncharacterized protein</fullName>
    </submittedName>
</protein>
<keyword evidence="1" id="KW-0812">Transmembrane</keyword>
<dbReference type="OrthoDB" id="772197at2759"/>
<dbReference type="PANTHER" id="PTHR46741:SF1">
    <property type="entry name" value="DUF1666 FAMILY PROTEIN"/>
    <property type="match status" value="1"/>
</dbReference>
<gene>
    <name evidence="2" type="ORF">KIW84_044000</name>
</gene>
<dbReference type="Gramene" id="Psat4g141480.1">
    <property type="protein sequence ID" value="Psat4g141480.1.cds"/>
    <property type="gene ID" value="Psat4g141480"/>
</dbReference>
<sequence length="742" mass="87506">MGTKKIVMLKTHIDSIMLCFPNDFVYENMIWVLASIWIFLCNYVLHFIGLILTYIFRKNEQLAPLVMVEQTKRNDFEFYEIGKFREEIANLIVPSNEDFYIASEGIEGEVEYSVFERIDSNDEKGKGEINCYVLKKKDEDDKKNEGEIKGPVFMNSNCDDVKKIDEKETECSVFKMGDSNFHQDGRVNGENFQEEEEETKVSFFMDNSYGPTTSNVQFVSQNDIGDLEEEPMAFTSFSFLRNVSINENNAKGLLEHELEAYHVDQGEGEENFFKYKIIGSNNSSEEFECENHMQVEGSKETQFSCDREEISHDLVDYKNEKEDSSCQGEETYNEIMYDGNLDEMEYEEENEDEYEYENDKVMEQIKLELKMARQGGLATIYEDEERDYSLKVVKEEIQPLSIEEKMEYKDHIVEIQKVYRCYAQKIKKLDVLSYQTMHAIGLLQLKDSSKFVLMEKSIRKHVKSLVISHNLWSCKVQKNTFDPMLKFVNELHRDLELVYVSQICLSWEILCWQHEKIQELKKYDSQWPRRYNIVVGEFQLFQVLLQRFLEDEPFQQDHRVQYYAKSRCLNPNLLKVPTIKDDSARDKKKVKWGEEDAIGCEMLEHIIKESMQVFLEFVNADKYDGNVFHKASHYRENEVNHKEIFCVLGDIRTQLLQKERKLKDKLRSGNCIVKKFQKHNKGQIQLDHDMLIAQVGFKLISRVINIQKLRKDHLTWCSEKLNQINFVDKKILVDASFLLFPC</sequence>
<keyword evidence="3" id="KW-1185">Reference proteome</keyword>
<keyword evidence="1" id="KW-0472">Membrane</keyword>
<accession>A0A9D5AVE6</accession>
<dbReference type="EMBL" id="JAMSHJ010000004">
    <property type="protein sequence ID" value="KAI5420035.1"/>
    <property type="molecule type" value="Genomic_DNA"/>
</dbReference>
<name>A0A9D5AVE6_PEA</name>
<feature type="transmembrane region" description="Helical" evidence="1">
    <location>
        <begin position="30"/>
        <end position="56"/>
    </location>
</feature>
<comment type="caution">
    <text evidence="2">The sequence shown here is derived from an EMBL/GenBank/DDBJ whole genome shotgun (WGS) entry which is preliminary data.</text>
</comment>
<reference evidence="2 3" key="1">
    <citation type="journal article" date="2022" name="Nat. Genet.">
        <title>Improved pea reference genome and pan-genome highlight genomic features and evolutionary characteristics.</title>
        <authorList>
            <person name="Yang T."/>
            <person name="Liu R."/>
            <person name="Luo Y."/>
            <person name="Hu S."/>
            <person name="Wang D."/>
            <person name="Wang C."/>
            <person name="Pandey M.K."/>
            <person name="Ge S."/>
            <person name="Xu Q."/>
            <person name="Li N."/>
            <person name="Li G."/>
            <person name="Huang Y."/>
            <person name="Saxena R.K."/>
            <person name="Ji Y."/>
            <person name="Li M."/>
            <person name="Yan X."/>
            <person name="He Y."/>
            <person name="Liu Y."/>
            <person name="Wang X."/>
            <person name="Xiang C."/>
            <person name="Varshney R.K."/>
            <person name="Ding H."/>
            <person name="Gao S."/>
            <person name="Zong X."/>
        </authorList>
    </citation>
    <scope>NUCLEOTIDE SEQUENCE [LARGE SCALE GENOMIC DNA]</scope>
    <source>
        <strain evidence="2 3">cv. Zhongwan 6</strain>
    </source>
</reference>
<dbReference type="PANTHER" id="PTHR46741">
    <property type="entry name" value="OS09G0413600 PROTEIN"/>
    <property type="match status" value="1"/>
</dbReference>
<keyword evidence="1" id="KW-1133">Transmembrane helix</keyword>
<dbReference type="Gramene" id="Psat04G0400000-T1">
    <property type="protein sequence ID" value="KAI5420035.1"/>
    <property type="gene ID" value="KIW84_044000"/>
</dbReference>
<organism evidence="2 3">
    <name type="scientific">Pisum sativum</name>
    <name type="common">Garden pea</name>
    <name type="synonym">Lathyrus oleraceus</name>
    <dbReference type="NCBI Taxonomy" id="3888"/>
    <lineage>
        <taxon>Eukaryota</taxon>
        <taxon>Viridiplantae</taxon>
        <taxon>Streptophyta</taxon>
        <taxon>Embryophyta</taxon>
        <taxon>Tracheophyta</taxon>
        <taxon>Spermatophyta</taxon>
        <taxon>Magnoliopsida</taxon>
        <taxon>eudicotyledons</taxon>
        <taxon>Gunneridae</taxon>
        <taxon>Pentapetalae</taxon>
        <taxon>rosids</taxon>
        <taxon>fabids</taxon>
        <taxon>Fabales</taxon>
        <taxon>Fabaceae</taxon>
        <taxon>Papilionoideae</taxon>
        <taxon>50 kb inversion clade</taxon>
        <taxon>NPAAA clade</taxon>
        <taxon>Hologalegina</taxon>
        <taxon>IRL clade</taxon>
        <taxon>Fabeae</taxon>
        <taxon>Lathyrus</taxon>
    </lineage>
</organism>